<protein>
    <submittedName>
        <fullName evidence="1">Uncharacterized protein</fullName>
    </submittedName>
</protein>
<name>A0A5M4BCK0_9FLAO</name>
<evidence type="ECO:0000313" key="1">
    <source>
        <dbReference type="EMBL" id="GET47082.1"/>
    </source>
</evidence>
<dbReference type="AlphaFoldDB" id="A0A5M4BCK0"/>
<dbReference type="EMBL" id="BLBC01000023">
    <property type="protein sequence ID" value="GET47082.1"/>
    <property type="molecule type" value="Genomic_DNA"/>
</dbReference>
<keyword evidence="2" id="KW-1185">Reference proteome</keyword>
<dbReference type="OrthoDB" id="1269659at2"/>
<dbReference type="RefSeq" id="WP_155285698.1">
    <property type="nucleotide sequence ID" value="NZ_BLBC01000023.1"/>
</dbReference>
<comment type="caution">
    <text evidence="1">The sequence shown here is derived from an EMBL/GenBank/DDBJ whole genome shotgun (WGS) entry which is preliminary data.</text>
</comment>
<evidence type="ECO:0000313" key="2">
    <source>
        <dbReference type="Proteomes" id="UP000398217"/>
    </source>
</evidence>
<organism evidence="1 2">
    <name type="scientific">Capnocytophaga felis</name>
    <dbReference type="NCBI Taxonomy" id="2267611"/>
    <lineage>
        <taxon>Bacteria</taxon>
        <taxon>Pseudomonadati</taxon>
        <taxon>Bacteroidota</taxon>
        <taxon>Flavobacteriia</taxon>
        <taxon>Flavobacteriales</taxon>
        <taxon>Flavobacteriaceae</taxon>
        <taxon>Capnocytophaga</taxon>
    </lineage>
</organism>
<dbReference type="Proteomes" id="UP000398217">
    <property type="component" value="Unassembled WGS sequence"/>
</dbReference>
<proteinExistence type="predicted"/>
<sequence length="123" mass="14493">MDLFPKEEKVIFEEDKKLTYEEAFSESELVLYATDIQKLGNSYARGIKKFYLYQVKEGYIKKSPKKFKSNNKILFISNEDLFTGDILKDSVYLFLTPLADYKLLKNHSDIQYSWLEKAPLLTK</sequence>
<gene>
    <name evidence="1" type="ORF">RCZ01_23840</name>
</gene>
<accession>A0A5M4BCK0</accession>
<reference evidence="2" key="1">
    <citation type="journal article" date="2020" name="Int. J. Syst. Evol. Microbiol.">
        <title>Capnocytophaga felis sp. nov. isolated from the feline oral cavity.</title>
        <authorList>
            <person name="Suzuki M."/>
            <person name="Umeda K."/>
            <person name="Kimura M."/>
            <person name="Imaoka K."/>
            <person name="Morikawa S."/>
            <person name="Maeda K."/>
        </authorList>
    </citation>
    <scope>NUCLEOTIDE SEQUENCE [LARGE SCALE GENOMIC DNA]</scope>
    <source>
        <strain evidence="2">KC07070</strain>
    </source>
</reference>